<feature type="compositionally biased region" description="Acidic residues" evidence="1">
    <location>
        <begin position="297"/>
        <end position="311"/>
    </location>
</feature>
<protein>
    <submittedName>
        <fullName evidence="2">Uncharacterized protein</fullName>
    </submittedName>
</protein>
<keyword evidence="3" id="KW-1185">Reference proteome</keyword>
<reference evidence="2 3" key="1">
    <citation type="submission" date="2019-04" db="EMBL/GenBank/DDBJ databases">
        <title>An improved genome assembly and genetic linkage map for asparagus bean, Vigna unguiculata ssp. sesquipedialis.</title>
        <authorList>
            <person name="Xia Q."/>
            <person name="Zhang R."/>
            <person name="Dong Y."/>
        </authorList>
    </citation>
    <scope>NUCLEOTIDE SEQUENCE [LARGE SCALE GENOMIC DNA]</scope>
    <source>
        <tissue evidence="2">Leaf</tissue>
    </source>
</reference>
<gene>
    <name evidence="2" type="ORF">DEO72_LG7g547</name>
</gene>
<dbReference type="EMBL" id="CP039351">
    <property type="protein sequence ID" value="QCD99266.1"/>
    <property type="molecule type" value="Genomic_DNA"/>
</dbReference>
<sequence length="311" mass="35149">MARSVIPKLKKILMTFVQLTGDIYPDLVRVFYANLTCEEDLLSSRVKGVNIVLTLDVWTSIAGFRIAGILAHRGFPGANRLDIYQGCLRDPTAKRDYSIFCVGWMKKDERVLAFLTAWILVPHNGNHAQLTTEDVFLIHAFKSNILIDWSEVVSDTMQKAIKLPNYPLPYAIFVCKVLEHYKVNFSGEASYTPNHTSLIGANALHHMGMSFRGTTWSFKDEPDNDFMDAAKAPSDATRTHYEQEMLRIVTTLFDHHHTWMSKLDSIEHQLTAVQEQLALLNTSRAPLNPEAAIDTAEGSESEQFEDATDEE</sequence>
<feature type="region of interest" description="Disordered" evidence="1">
    <location>
        <begin position="285"/>
        <end position="311"/>
    </location>
</feature>
<proteinExistence type="predicted"/>
<evidence type="ECO:0000256" key="1">
    <source>
        <dbReference type="SAM" id="MobiDB-lite"/>
    </source>
</evidence>
<name>A0A4D6MH06_VIGUN</name>
<dbReference type="Proteomes" id="UP000501690">
    <property type="component" value="Linkage Group LG7"/>
</dbReference>
<evidence type="ECO:0000313" key="3">
    <source>
        <dbReference type="Proteomes" id="UP000501690"/>
    </source>
</evidence>
<evidence type="ECO:0000313" key="2">
    <source>
        <dbReference type="EMBL" id="QCD99266.1"/>
    </source>
</evidence>
<dbReference type="AlphaFoldDB" id="A0A4D6MH06"/>
<organism evidence="2 3">
    <name type="scientific">Vigna unguiculata</name>
    <name type="common">Cowpea</name>
    <dbReference type="NCBI Taxonomy" id="3917"/>
    <lineage>
        <taxon>Eukaryota</taxon>
        <taxon>Viridiplantae</taxon>
        <taxon>Streptophyta</taxon>
        <taxon>Embryophyta</taxon>
        <taxon>Tracheophyta</taxon>
        <taxon>Spermatophyta</taxon>
        <taxon>Magnoliopsida</taxon>
        <taxon>eudicotyledons</taxon>
        <taxon>Gunneridae</taxon>
        <taxon>Pentapetalae</taxon>
        <taxon>rosids</taxon>
        <taxon>fabids</taxon>
        <taxon>Fabales</taxon>
        <taxon>Fabaceae</taxon>
        <taxon>Papilionoideae</taxon>
        <taxon>50 kb inversion clade</taxon>
        <taxon>NPAAA clade</taxon>
        <taxon>indigoferoid/millettioid clade</taxon>
        <taxon>Phaseoleae</taxon>
        <taxon>Vigna</taxon>
    </lineage>
</organism>
<accession>A0A4D6MH06</accession>